<sequence>MTTFHKSGNIHKNADGLSRWALENTPENTEWVPQEEPHIEGIYVTDIGTEFFNIVEESYNMDKHFHILFQLLMKDCKYPSLTSKLDERKDVAEYCQTCDRFQKENKAVGKKFAMMIKIKEQKSPWEIFHMDWVAALPPGGDRSFNSFLVLFDR</sequence>
<proteinExistence type="predicted"/>
<dbReference type="Proteomes" id="UP000765509">
    <property type="component" value="Unassembled WGS sequence"/>
</dbReference>
<organism evidence="1 2">
    <name type="scientific">Austropuccinia psidii MF-1</name>
    <dbReference type="NCBI Taxonomy" id="1389203"/>
    <lineage>
        <taxon>Eukaryota</taxon>
        <taxon>Fungi</taxon>
        <taxon>Dikarya</taxon>
        <taxon>Basidiomycota</taxon>
        <taxon>Pucciniomycotina</taxon>
        <taxon>Pucciniomycetes</taxon>
        <taxon>Pucciniales</taxon>
        <taxon>Sphaerophragmiaceae</taxon>
        <taxon>Austropuccinia</taxon>
    </lineage>
</organism>
<dbReference type="AlphaFoldDB" id="A0A9Q3PEW7"/>
<gene>
    <name evidence="1" type="ORF">O181_097842</name>
</gene>
<name>A0A9Q3PEW7_9BASI</name>
<evidence type="ECO:0000313" key="1">
    <source>
        <dbReference type="EMBL" id="MBW0558127.1"/>
    </source>
</evidence>
<comment type="caution">
    <text evidence="1">The sequence shown here is derived from an EMBL/GenBank/DDBJ whole genome shotgun (WGS) entry which is preliminary data.</text>
</comment>
<protein>
    <submittedName>
        <fullName evidence="1">Uncharacterized protein</fullName>
    </submittedName>
</protein>
<accession>A0A9Q3PEW7</accession>
<dbReference type="EMBL" id="AVOT02066294">
    <property type="protein sequence ID" value="MBW0558127.1"/>
    <property type="molecule type" value="Genomic_DNA"/>
</dbReference>
<reference evidence="1" key="1">
    <citation type="submission" date="2021-03" db="EMBL/GenBank/DDBJ databases">
        <title>Draft genome sequence of rust myrtle Austropuccinia psidii MF-1, a brazilian biotype.</title>
        <authorList>
            <person name="Quecine M.C."/>
            <person name="Pachon D.M.R."/>
            <person name="Bonatelli M.L."/>
            <person name="Correr F.H."/>
            <person name="Franceschini L.M."/>
            <person name="Leite T.F."/>
            <person name="Margarido G.R.A."/>
            <person name="Almeida C.A."/>
            <person name="Ferrarezi J.A."/>
            <person name="Labate C.A."/>
        </authorList>
    </citation>
    <scope>NUCLEOTIDE SEQUENCE</scope>
    <source>
        <strain evidence="1">MF-1</strain>
    </source>
</reference>
<keyword evidence="2" id="KW-1185">Reference proteome</keyword>
<evidence type="ECO:0000313" key="2">
    <source>
        <dbReference type="Proteomes" id="UP000765509"/>
    </source>
</evidence>